<protein>
    <submittedName>
        <fullName evidence="1">Uncharacterized protein</fullName>
    </submittedName>
</protein>
<dbReference type="KEGG" id="mch:Mchl_5370"/>
<reference evidence="1 2" key="2">
    <citation type="journal article" date="2012" name="J. Bacteriol.">
        <title>Complete genome sequences of six strains of the genus Methylobacterium.</title>
        <authorList>
            <person name="Marx C.J."/>
            <person name="Bringel F."/>
            <person name="Chistoserdova L."/>
            <person name="Moulin L."/>
            <person name="Farhan Ul Haque M."/>
            <person name="Fleischman D.E."/>
            <person name="Gruffaz C."/>
            <person name="Jourand P."/>
            <person name="Knief C."/>
            <person name="Lee M.C."/>
            <person name="Muller E.E."/>
            <person name="Nadalig T."/>
            <person name="Peyraud R."/>
            <person name="Roselli S."/>
            <person name="Russ L."/>
            <person name="Goodwin L.A."/>
            <person name="Ivanova N."/>
            <person name="Kyrpides N."/>
            <person name="Lajus A."/>
            <person name="Land M.L."/>
            <person name="Medigue C."/>
            <person name="Mikhailova N."/>
            <person name="Nolan M."/>
            <person name="Woyke T."/>
            <person name="Stolyar S."/>
            <person name="Vorholt J.A."/>
            <person name="Vuilleumier S."/>
        </authorList>
    </citation>
    <scope>NUCLEOTIDE SEQUENCE [LARGE SCALE GENOMIC DNA]</scope>
    <source>
        <strain evidence="2">CM4 / NCIMB 13688</strain>
    </source>
</reference>
<name>B7KWQ1_METC4</name>
<dbReference type="AlphaFoldDB" id="B7KWQ1"/>
<gene>
    <name evidence="1" type="ordered locus">Mchl_5370</name>
</gene>
<evidence type="ECO:0000313" key="1">
    <source>
        <dbReference type="EMBL" id="ACK86128.1"/>
    </source>
</evidence>
<dbReference type="HOGENOM" id="CLU_1376764_0_0_5"/>
<dbReference type="Proteomes" id="UP000002385">
    <property type="component" value="Chromosome"/>
</dbReference>
<dbReference type="EMBL" id="CP001298">
    <property type="protein sequence ID" value="ACK86128.1"/>
    <property type="molecule type" value="Genomic_DNA"/>
</dbReference>
<accession>B7KWQ1</accession>
<organism evidence="1 2">
    <name type="scientific">Methylorubrum extorquens (strain CM4 / NCIMB 13688)</name>
    <name type="common">Methylobacterium extorquens</name>
    <dbReference type="NCBI Taxonomy" id="440085"/>
    <lineage>
        <taxon>Bacteria</taxon>
        <taxon>Pseudomonadati</taxon>
        <taxon>Pseudomonadota</taxon>
        <taxon>Alphaproteobacteria</taxon>
        <taxon>Hyphomicrobiales</taxon>
        <taxon>Methylobacteriaceae</taxon>
        <taxon>Methylorubrum</taxon>
    </lineage>
</organism>
<proteinExistence type="predicted"/>
<evidence type="ECO:0000313" key="2">
    <source>
        <dbReference type="Proteomes" id="UP000002385"/>
    </source>
</evidence>
<reference evidence="2" key="1">
    <citation type="submission" date="2008-12" db="EMBL/GenBank/DDBJ databases">
        <title>Complete sequence of chromosome of Methylobacterium chloromethanicum CM4.</title>
        <authorList>
            <consortium name="US DOE Joint Genome Institute"/>
            <person name="Lucas S."/>
            <person name="Copeland A."/>
            <person name="Lapidus A."/>
            <person name="Glavina del Rio T."/>
            <person name="Dalin E."/>
            <person name="Tice H."/>
            <person name="Bruce D."/>
            <person name="Goodwin L."/>
            <person name="Pitluck S."/>
            <person name="Chertkov O."/>
            <person name="Brettin T."/>
            <person name="Detter J.C."/>
            <person name="Han C."/>
            <person name="Larimer F."/>
            <person name="Land M."/>
            <person name="Hauser L."/>
            <person name="Kyrpides N."/>
            <person name="Mikhailova N."/>
            <person name="Marx C."/>
            <person name="Richardson P."/>
        </authorList>
    </citation>
    <scope>NUCLEOTIDE SEQUENCE [LARGE SCALE GENOMIC DNA]</scope>
    <source>
        <strain evidence="2">CM4 / NCIMB 13688</strain>
    </source>
</reference>
<sequence length="198" mass="21107">MDTNATMTVPLVKPPQSMLGLPAERLTQLRALADRRGVSAVEIVERAIRSAIEAREIEDDLPGFCEISIVDDDLMAVSLRGEDLPLLDRDQAQRIAMLVDAAAGNETSLGKDFKVGKGFGLDLGGDVQIVVGRHARAVMLALVDARTKKPTFRTATSFGIATDFARLLRAHAASLGLPISAIMRIATSNDAAGQEAQS</sequence>